<feature type="compositionally biased region" description="Low complexity" evidence="1">
    <location>
        <begin position="171"/>
        <end position="188"/>
    </location>
</feature>
<sequence>MLSSRKPAAENHAVSSYNTQVNKIEQVKNKKEVVEYRAAEKTLEEKVKTSKVRDFIKAQKAKKSEEELKKMRAGADVKAYEKAKKKSNTYVQAEEVLNRQVSTTAVPEAKRAATSEKLMKEANIDPITILPPPSRSSTIGTQNPPKDGKDKSKNKKTTESSTDDIPFDPNPSSSGGEESISSRRSSSPDSDHNKKRRGGSEDRSKPETGSSRATSEPQKIVPPQKARPKNYIPLKNSPHTDMERHIKQ</sequence>
<dbReference type="Proteomes" id="UP000297299">
    <property type="component" value="Unassembled WGS sequence"/>
</dbReference>
<feature type="region of interest" description="Disordered" evidence="1">
    <location>
        <begin position="106"/>
        <end position="248"/>
    </location>
</feature>
<accession>A0A4Y8CLM4</accession>
<feature type="compositionally biased region" description="Polar residues" evidence="1">
    <location>
        <begin position="135"/>
        <end position="144"/>
    </location>
</feature>
<evidence type="ECO:0000256" key="1">
    <source>
        <dbReference type="SAM" id="MobiDB-lite"/>
    </source>
</evidence>
<gene>
    <name evidence="2" type="ORF">BOTCAL_0491g00010</name>
</gene>
<proteinExistence type="predicted"/>
<feature type="compositionally biased region" description="Basic and acidic residues" evidence="1">
    <location>
        <begin position="238"/>
        <end position="248"/>
    </location>
</feature>
<dbReference type="AlphaFoldDB" id="A0A4Y8CLM4"/>
<protein>
    <submittedName>
        <fullName evidence="2">Uncharacterized protein</fullName>
    </submittedName>
</protein>
<feature type="compositionally biased region" description="Basic and acidic residues" evidence="1">
    <location>
        <begin position="108"/>
        <end position="123"/>
    </location>
</feature>
<comment type="caution">
    <text evidence="2">The sequence shown here is derived from an EMBL/GenBank/DDBJ whole genome shotgun (WGS) entry which is preliminary data.</text>
</comment>
<reference evidence="2 3" key="1">
    <citation type="submission" date="2017-11" db="EMBL/GenBank/DDBJ databases">
        <title>Comparative genomics of Botrytis spp.</title>
        <authorList>
            <person name="Valero-Jimenez C.A."/>
            <person name="Tapia P."/>
            <person name="Veloso J."/>
            <person name="Silva-Moreno E."/>
            <person name="Staats M."/>
            <person name="Valdes J.H."/>
            <person name="Van Kan J.A.L."/>
        </authorList>
    </citation>
    <scope>NUCLEOTIDE SEQUENCE [LARGE SCALE GENOMIC DNA]</scope>
    <source>
        <strain evidence="2 3">MUCL2830</strain>
    </source>
</reference>
<evidence type="ECO:0000313" key="2">
    <source>
        <dbReference type="EMBL" id="TEY38451.1"/>
    </source>
</evidence>
<organism evidence="2 3">
    <name type="scientific">Botryotinia calthae</name>
    <dbReference type="NCBI Taxonomy" id="38488"/>
    <lineage>
        <taxon>Eukaryota</taxon>
        <taxon>Fungi</taxon>
        <taxon>Dikarya</taxon>
        <taxon>Ascomycota</taxon>
        <taxon>Pezizomycotina</taxon>
        <taxon>Leotiomycetes</taxon>
        <taxon>Helotiales</taxon>
        <taxon>Sclerotiniaceae</taxon>
        <taxon>Botryotinia</taxon>
    </lineage>
</organism>
<keyword evidence="3" id="KW-1185">Reference proteome</keyword>
<name>A0A4Y8CLM4_9HELO</name>
<dbReference type="EMBL" id="PHWZ01000490">
    <property type="protein sequence ID" value="TEY38451.1"/>
    <property type="molecule type" value="Genomic_DNA"/>
</dbReference>
<feature type="compositionally biased region" description="Polar residues" evidence="1">
    <location>
        <begin position="207"/>
        <end position="217"/>
    </location>
</feature>
<evidence type="ECO:0000313" key="3">
    <source>
        <dbReference type="Proteomes" id="UP000297299"/>
    </source>
</evidence>